<feature type="compositionally biased region" description="Acidic residues" evidence="1">
    <location>
        <begin position="683"/>
        <end position="695"/>
    </location>
</feature>
<feature type="region of interest" description="Disordered" evidence="1">
    <location>
        <begin position="465"/>
        <end position="959"/>
    </location>
</feature>
<feature type="region of interest" description="Disordered" evidence="1">
    <location>
        <begin position="1123"/>
        <end position="1174"/>
    </location>
</feature>
<feature type="compositionally biased region" description="Polar residues" evidence="1">
    <location>
        <begin position="21"/>
        <end position="40"/>
    </location>
</feature>
<feature type="region of interest" description="Disordered" evidence="1">
    <location>
        <begin position="1"/>
        <end position="41"/>
    </location>
</feature>
<name>M5FWY6_DACPD</name>
<feature type="compositionally biased region" description="Basic residues" evidence="1">
    <location>
        <begin position="1"/>
        <end position="15"/>
    </location>
</feature>
<protein>
    <submittedName>
        <fullName evidence="2">Uncharacterized protein</fullName>
    </submittedName>
</protein>
<dbReference type="Proteomes" id="UP000030653">
    <property type="component" value="Unassembled WGS sequence"/>
</dbReference>
<gene>
    <name evidence="2" type="ORF">DACRYDRAFT_111492</name>
</gene>
<feature type="compositionally biased region" description="Polar residues" evidence="1">
    <location>
        <begin position="118"/>
        <end position="135"/>
    </location>
</feature>
<dbReference type="PANTHER" id="PTHR31534:SF3">
    <property type="entry name" value="HPC2-RELATED DOMAIN-CONTAINING PROTEIN"/>
    <property type="match status" value="1"/>
</dbReference>
<feature type="compositionally biased region" description="Polar residues" evidence="1">
    <location>
        <begin position="369"/>
        <end position="386"/>
    </location>
</feature>
<feature type="compositionally biased region" description="Polar residues" evidence="1">
    <location>
        <begin position="259"/>
        <end position="269"/>
    </location>
</feature>
<feature type="compositionally biased region" description="Basic and acidic residues" evidence="1">
    <location>
        <begin position="424"/>
        <end position="440"/>
    </location>
</feature>
<dbReference type="OMA" id="HACHTST"/>
<feature type="compositionally biased region" description="Pro residues" evidence="1">
    <location>
        <begin position="896"/>
        <end position="948"/>
    </location>
</feature>
<feature type="compositionally biased region" description="Pro residues" evidence="1">
    <location>
        <begin position="836"/>
        <end position="849"/>
    </location>
</feature>
<feature type="compositionally biased region" description="Polar residues" evidence="1">
    <location>
        <begin position="722"/>
        <end position="733"/>
    </location>
</feature>
<dbReference type="InterPro" id="IPR053109">
    <property type="entry name" value="Ser/Thr-Kinase-Related"/>
</dbReference>
<feature type="compositionally biased region" description="Pro residues" evidence="1">
    <location>
        <begin position="347"/>
        <end position="362"/>
    </location>
</feature>
<feature type="compositionally biased region" description="Basic and acidic residues" evidence="1">
    <location>
        <begin position="630"/>
        <end position="674"/>
    </location>
</feature>
<dbReference type="PRINTS" id="PR01217">
    <property type="entry name" value="PRICHEXTENSN"/>
</dbReference>
<dbReference type="EMBL" id="JH795875">
    <property type="protein sequence ID" value="EJT97976.1"/>
    <property type="molecule type" value="Genomic_DNA"/>
</dbReference>
<organism evidence="2 3">
    <name type="scientific">Dacryopinax primogenitus (strain DJM 731)</name>
    <name type="common">Brown rot fungus</name>
    <dbReference type="NCBI Taxonomy" id="1858805"/>
    <lineage>
        <taxon>Eukaryota</taxon>
        <taxon>Fungi</taxon>
        <taxon>Dikarya</taxon>
        <taxon>Basidiomycota</taxon>
        <taxon>Agaricomycotina</taxon>
        <taxon>Dacrymycetes</taxon>
        <taxon>Dacrymycetales</taxon>
        <taxon>Dacrymycetaceae</taxon>
        <taxon>Dacryopinax</taxon>
    </lineage>
</organism>
<reference evidence="2 3" key="1">
    <citation type="journal article" date="2012" name="Science">
        <title>The Paleozoic origin of enzymatic lignin decomposition reconstructed from 31 fungal genomes.</title>
        <authorList>
            <person name="Floudas D."/>
            <person name="Binder M."/>
            <person name="Riley R."/>
            <person name="Barry K."/>
            <person name="Blanchette R.A."/>
            <person name="Henrissat B."/>
            <person name="Martinez A.T."/>
            <person name="Otillar R."/>
            <person name="Spatafora J.W."/>
            <person name="Yadav J.S."/>
            <person name="Aerts A."/>
            <person name="Benoit I."/>
            <person name="Boyd A."/>
            <person name="Carlson A."/>
            <person name="Copeland A."/>
            <person name="Coutinho P.M."/>
            <person name="de Vries R.P."/>
            <person name="Ferreira P."/>
            <person name="Findley K."/>
            <person name="Foster B."/>
            <person name="Gaskell J."/>
            <person name="Glotzer D."/>
            <person name="Gorecki P."/>
            <person name="Heitman J."/>
            <person name="Hesse C."/>
            <person name="Hori C."/>
            <person name="Igarashi K."/>
            <person name="Jurgens J.A."/>
            <person name="Kallen N."/>
            <person name="Kersten P."/>
            <person name="Kohler A."/>
            <person name="Kuees U."/>
            <person name="Kumar T.K.A."/>
            <person name="Kuo A."/>
            <person name="LaButti K."/>
            <person name="Larrondo L.F."/>
            <person name="Lindquist E."/>
            <person name="Ling A."/>
            <person name="Lombard V."/>
            <person name="Lucas S."/>
            <person name="Lundell T."/>
            <person name="Martin R."/>
            <person name="McLaughlin D.J."/>
            <person name="Morgenstern I."/>
            <person name="Morin E."/>
            <person name="Murat C."/>
            <person name="Nagy L.G."/>
            <person name="Nolan M."/>
            <person name="Ohm R.A."/>
            <person name="Patyshakuliyeva A."/>
            <person name="Rokas A."/>
            <person name="Ruiz-Duenas F.J."/>
            <person name="Sabat G."/>
            <person name="Salamov A."/>
            <person name="Samejima M."/>
            <person name="Schmutz J."/>
            <person name="Slot J.C."/>
            <person name="St John F."/>
            <person name="Stenlid J."/>
            <person name="Sun H."/>
            <person name="Sun S."/>
            <person name="Syed K."/>
            <person name="Tsang A."/>
            <person name="Wiebenga A."/>
            <person name="Young D."/>
            <person name="Pisabarro A."/>
            <person name="Eastwood D.C."/>
            <person name="Martin F."/>
            <person name="Cullen D."/>
            <person name="Grigoriev I.V."/>
            <person name="Hibbett D.S."/>
        </authorList>
    </citation>
    <scope>NUCLEOTIDE SEQUENCE [LARGE SCALE GENOMIC DNA]</scope>
    <source>
        <strain evidence="2 3">DJM-731 SS1</strain>
    </source>
</reference>
<feature type="compositionally biased region" description="Basic and acidic residues" evidence="1">
    <location>
        <begin position="553"/>
        <end position="606"/>
    </location>
</feature>
<feature type="compositionally biased region" description="Low complexity" evidence="1">
    <location>
        <begin position="526"/>
        <end position="538"/>
    </location>
</feature>
<feature type="compositionally biased region" description="Pro residues" evidence="1">
    <location>
        <begin position="323"/>
        <end position="336"/>
    </location>
</feature>
<evidence type="ECO:0000313" key="3">
    <source>
        <dbReference type="Proteomes" id="UP000030653"/>
    </source>
</evidence>
<feature type="compositionally biased region" description="Polar residues" evidence="1">
    <location>
        <begin position="1048"/>
        <end position="1058"/>
    </location>
</feature>
<feature type="region of interest" description="Disordered" evidence="1">
    <location>
        <begin position="1016"/>
        <end position="1108"/>
    </location>
</feature>
<feature type="compositionally biased region" description="Low complexity" evidence="1">
    <location>
        <begin position="203"/>
        <end position="236"/>
    </location>
</feature>
<feature type="compositionally biased region" description="Basic and acidic residues" evidence="1">
    <location>
        <begin position="797"/>
        <end position="807"/>
    </location>
</feature>
<evidence type="ECO:0000313" key="2">
    <source>
        <dbReference type="EMBL" id="EJT97976.1"/>
    </source>
</evidence>
<evidence type="ECO:0000256" key="1">
    <source>
        <dbReference type="SAM" id="MobiDB-lite"/>
    </source>
</evidence>
<feature type="compositionally biased region" description="Pro residues" evidence="1">
    <location>
        <begin position="183"/>
        <end position="202"/>
    </location>
</feature>
<feature type="region of interest" description="Disordered" evidence="1">
    <location>
        <begin position="400"/>
        <end position="442"/>
    </location>
</feature>
<dbReference type="STRING" id="1858805.M5FWY6"/>
<feature type="region of interest" description="Disordered" evidence="1">
    <location>
        <begin position="97"/>
        <end position="144"/>
    </location>
</feature>
<dbReference type="PANTHER" id="PTHR31534">
    <property type="entry name" value="ATAXIN 7, ISOFORM A"/>
    <property type="match status" value="1"/>
</dbReference>
<accession>M5FWY6</accession>
<dbReference type="OrthoDB" id="3269480at2759"/>
<feature type="compositionally biased region" description="Low complexity" evidence="1">
    <location>
        <begin position="337"/>
        <end position="346"/>
    </location>
</feature>
<proteinExistence type="predicted"/>
<feature type="compositionally biased region" description="Low complexity" evidence="1">
    <location>
        <begin position="866"/>
        <end position="893"/>
    </location>
</feature>
<feature type="compositionally biased region" description="Low complexity" evidence="1">
    <location>
        <begin position="59"/>
        <end position="70"/>
    </location>
</feature>
<dbReference type="GeneID" id="63684310"/>
<sequence>MSHHAPSHHPSHAQHPHPTLPSYSASAQPAHSQYTQQQQGYAHPGLTRTVSVPYAQSGGWSASGAAAARGTGWGQDTHGETYEHPAHQVFTVEWADRDDTNGSANGNGQAQGGEFLNPLSSRNANYTDHQQYPPQNMNMNINMSMGMPTPEQGYAALYARVLGPALPDQPLPQAYSYSHSHPQPQPQPLQAQHPPPAQPPLPHSYSAPTYPYPYHAHPQPPIQAQQSMPTPHTAPYTPHPTGPPHSPLSAPAAYPFPQTFASQQQQHTYATEPRPHTSAPARPPPPPPPLPTPAVPATPLSPNSQMLSTDPWVNPAPAYQHPSPSPPPRPSQPPASAPSTSTSTHPNPNPSPSSLPPLPPKPAFYHLDNPSSSWSSQTPGLTRDSATLSDLLERASLAESVETLPPFSSLPPGYTVGDVLPESRPAETKKLPSRGRDLPDPRLLALEAQERRDRGIALRLAQEEAAGGEGLQRRGTVEWQGFDEVAHDAAEGTEEGERERWEREERMKIQEEADRAFALSLQEQDAAAAANRTANASAHPEEEARSPQEVADEAEKERRRRQEEEDAEFARRLMEEMRAAQADEQRLREERSRREEGDERLAREMQDTTGSNTPELPEEGEELDAVVPVSRREEAERERAERERADEELARRLDGEARQAEARIEENRRAHAHDPPTASQSVQDDDDEALYEDAPETQPPAESALQVSPPPSQPTFQPSSPLMSAQTHLSPTSPRKAVSRSPVRELPEIDEEGWQVYDPTSFSSTHGDLPADGPSGAGDSVSANLAGQDSSSGPVDGRGEGSRHTEVWIRPGVYQQQNQANRPEPNGQALGSVPPGLSPPNLSPPPPASPSHHQRHHPHPAPPSPSRVHPTMPIPQPLTLLPTPTSPSSALHPFDPFSPPGPHEPHTDTPPPFEPHADTPPPFTAHDPLPPEPEPAPSPSAPEEPPVPAYEHPHISVRRPSLLPENLTFDLHANNSPAMLGYSGVPVQPVQPVSTPGSNPMRLYPHVFNRTDLPVRNEQIPPLSPPEVVTSPPTDPPAETIAEPPELSSATSPSPNALSPSRSSCFTSRSPNPEGSPSSPGITRTSSSASTKSNASGRSQRSFHTAPRASIAASLATALEHIESEEETDQDPADDQRSPAPESFLATPPAGAELKRAPSTEPVSSAPPGHLQSLPDVAIGFNAPQNDPAFYHRHQEPMLFPDLVLLETVSPLYISANTYRALLRALAHFGSVRVEAPPNLIATVKTVVQTNTVVQFSRLNAQSRDWRCILHLEVHPSQQGVQPSGGRGTAPSSIKARSNALNTVITLPQPSPVLPFTLSSLADYLRKALSDSRSASSDSGKALHRAVVQSDPEEAAKNADAPTRQGLLGVFGLGKNVKRTDLNEDTYDLVTPFILTDN</sequence>
<feature type="region of interest" description="Disordered" evidence="1">
    <location>
        <begin position="59"/>
        <end position="80"/>
    </location>
</feature>
<feature type="region of interest" description="Disordered" evidence="1">
    <location>
        <begin position="169"/>
        <end position="386"/>
    </location>
</feature>
<keyword evidence="3" id="KW-1185">Reference proteome</keyword>
<feature type="compositionally biased region" description="Acidic residues" evidence="1">
    <location>
        <begin position="1123"/>
        <end position="1133"/>
    </location>
</feature>
<feature type="compositionally biased region" description="Pro residues" evidence="1">
    <location>
        <begin position="281"/>
        <end position="296"/>
    </location>
</feature>
<feature type="compositionally biased region" description="Pro residues" evidence="1">
    <location>
        <begin position="237"/>
        <end position="246"/>
    </location>
</feature>
<feature type="compositionally biased region" description="Low complexity" evidence="1">
    <location>
        <begin position="1059"/>
        <end position="1099"/>
    </location>
</feature>
<feature type="compositionally biased region" description="Basic and acidic residues" evidence="1">
    <location>
        <begin position="484"/>
        <end position="515"/>
    </location>
</feature>
<dbReference type="HOGENOM" id="CLU_254489_0_0_1"/>
<dbReference type="RefSeq" id="XP_040624874.1">
    <property type="nucleotide sequence ID" value="XM_040769248.1"/>
</dbReference>
<feature type="compositionally biased region" description="Polar residues" evidence="1">
    <location>
        <begin position="781"/>
        <end position="793"/>
    </location>
</feature>